<dbReference type="CDD" id="cd06661">
    <property type="entry name" value="GGCT_like"/>
    <property type="match status" value="1"/>
</dbReference>
<accession>A0AAE3HMJ5</accession>
<feature type="binding site" evidence="3">
    <location>
        <position position="123"/>
    </location>
    <ligand>
        <name>substrate</name>
    </ligand>
</feature>
<comment type="caution">
    <text evidence="4">The sequence shown here is derived from an EMBL/GenBank/DDBJ whole genome shotgun (WGS) entry which is preliminary data.</text>
</comment>
<dbReference type="InterPro" id="IPR013024">
    <property type="entry name" value="GGCT-like"/>
</dbReference>
<evidence type="ECO:0000256" key="2">
    <source>
        <dbReference type="PIRSR" id="PIRSR617939-1"/>
    </source>
</evidence>
<organism evidence="4 5">
    <name type="scientific">Methylohalomonas lacus</name>
    <dbReference type="NCBI Taxonomy" id="398773"/>
    <lineage>
        <taxon>Bacteria</taxon>
        <taxon>Pseudomonadati</taxon>
        <taxon>Pseudomonadota</taxon>
        <taxon>Gammaproteobacteria</taxon>
        <taxon>Methylohalomonadales</taxon>
        <taxon>Methylohalomonadaceae</taxon>
        <taxon>Methylohalomonas</taxon>
    </lineage>
</organism>
<dbReference type="Pfam" id="PF13772">
    <property type="entry name" value="AIG2_2"/>
    <property type="match status" value="1"/>
</dbReference>
<evidence type="ECO:0000256" key="1">
    <source>
        <dbReference type="ARBA" id="ARBA00023239"/>
    </source>
</evidence>
<evidence type="ECO:0000256" key="3">
    <source>
        <dbReference type="PIRSR" id="PIRSR617939-2"/>
    </source>
</evidence>
<gene>
    <name evidence="4" type="ORF">J2T55_001758</name>
</gene>
<dbReference type="GO" id="GO:0003839">
    <property type="term" value="F:gamma-glutamylcyclotransferase activity"/>
    <property type="evidence" value="ECO:0007669"/>
    <property type="project" value="InterPro"/>
</dbReference>
<dbReference type="InterPro" id="IPR036568">
    <property type="entry name" value="GGCT-like_sf"/>
</dbReference>
<protein>
    <submittedName>
        <fullName evidence="4">Gamma-glutamylcyclotransferase (GGCT)/AIG2-like uncharacterized protein YtfP</fullName>
    </submittedName>
</protein>
<keyword evidence="5" id="KW-1185">Reference proteome</keyword>
<dbReference type="Gene3D" id="3.10.490.10">
    <property type="entry name" value="Gamma-glutamyl cyclotransferase-like"/>
    <property type="match status" value="1"/>
</dbReference>
<dbReference type="PANTHER" id="PTHR12935:SF0">
    <property type="entry name" value="GAMMA-GLUTAMYLCYCLOTRANSFERASE"/>
    <property type="match status" value="1"/>
</dbReference>
<dbReference type="RefSeq" id="WP_259055689.1">
    <property type="nucleotide sequence ID" value="NZ_JANUCT010000011.1"/>
</dbReference>
<keyword evidence="1" id="KW-0456">Lyase</keyword>
<evidence type="ECO:0000313" key="4">
    <source>
        <dbReference type="EMBL" id="MCS3903727.1"/>
    </source>
</evidence>
<feature type="active site" description="Proton acceptor" evidence="2">
    <location>
        <position position="82"/>
    </location>
</feature>
<dbReference type="EMBL" id="JANUCT010000011">
    <property type="protein sequence ID" value="MCS3903727.1"/>
    <property type="molecule type" value="Genomic_DNA"/>
</dbReference>
<dbReference type="SUPFAM" id="SSF110857">
    <property type="entry name" value="Gamma-glutamyl cyclotransferase-like"/>
    <property type="match status" value="1"/>
</dbReference>
<dbReference type="Proteomes" id="UP001204445">
    <property type="component" value="Unassembled WGS sequence"/>
</dbReference>
<dbReference type="AlphaFoldDB" id="A0AAE3HMJ5"/>
<dbReference type="InterPro" id="IPR017939">
    <property type="entry name" value="G-Glutamylcylcotransferase"/>
</dbReference>
<sequence>MTERLYFAYGSNMSTRRLQQRVRVVEVVTVAWLEGHRLKFHKKSHDGSAKCDIEQTGAPGDRVYGVVFRLPASDKPALDAMEDLGRSYAEKRVVVNSPAGEQYEAFTYYALVMDPQMKPYSWYKEHVLRGAREHHLPPEYISCIERVAAVPDLDAERHGGELLIYDDLHET</sequence>
<feature type="binding site" evidence="3">
    <location>
        <begin position="6"/>
        <end position="11"/>
    </location>
    <ligand>
        <name>substrate</name>
    </ligand>
</feature>
<name>A0AAE3HMJ5_9GAMM</name>
<evidence type="ECO:0000313" key="5">
    <source>
        <dbReference type="Proteomes" id="UP001204445"/>
    </source>
</evidence>
<proteinExistence type="predicted"/>
<reference evidence="4" key="1">
    <citation type="submission" date="2022-08" db="EMBL/GenBank/DDBJ databases">
        <title>Genomic Encyclopedia of Type Strains, Phase III (KMG-III): the genomes of soil and plant-associated and newly described type strains.</title>
        <authorList>
            <person name="Whitman W."/>
        </authorList>
    </citation>
    <scope>NUCLEOTIDE SEQUENCE</scope>
    <source>
        <strain evidence="4">HMT 1</strain>
    </source>
</reference>
<dbReference type="PANTHER" id="PTHR12935">
    <property type="entry name" value="GAMMA-GLUTAMYLCYCLOTRANSFERASE"/>
    <property type="match status" value="1"/>
</dbReference>